<reference evidence="1" key="1">
    <citation type="submission" date="2023-06" db="EMBL/GenBank/DDBJ databases">
        <authorList>
            <consortium name="Lawrence Berkeley National Laboratory"/>
            <person name="Ahrendt S."/>
            <person name="Sahu N."/>
            <person name="Indic B."/>
            <person name="Wong-Bajracharya J."/>
            <person name="Merenyi Z."/>
            <person name="Ke H.-M."/>
            <person name="Monk M."/>
            <person name="Kocsube S."/>
            <person name="Drula E."/>
            <person name="Lipzen A."/>
            <person name="Balint B."/>
            <person name="Henrissat B."/>
            <person name="Andreopoulos B."/>
            <person name="Martin F.M."/>
            <person name="Harder C.B."/>
            <person name="Rigling D."/>
            <person name="Ford K.L."/>
            <person name="Foster G.D."/>
            <person name="Pangilinan J."/>
            <person name="Papanicolaou A."/>
            <person name="Barry K."/>
            <person name="LaButti K."/>
            <person name="Viragh M."/>
            <person name="Koriabine M."/>
            <person name="Yan M."/>
            <person name="Riley R."/>
            <person name="Champramary S."/>
            <person name="Plett K.L."/>
            <person name="Tsai I.J."/>
            <person name="Slot J."/>
            <person name="Sipos G."/>
            <person name="Plett J."/>
            <person name="Nagy L.G."/>
            <person name="Grigoriev I.V."/>
        </authorList>
    </citation>
    <scope>NUCLEOTIDE SEQUENCE</scope>
    <source>
        <strain evidence="1">HWK02</strain>
    </source>
</reference>
<name>A0AA39QAH2_9AGAR</name>
<evidence type="ECO:0000313" key="2">
    <source>
        <dbReference type="Proteomes" id="UP001175228"/>
    </source>
</evidence>
<organism evidence="1 2">
    <name type="scientific">Armillaria luteobubalina</name>
    <dbReference type="NCBI Taxonomy" id="153913"/>
    <lineage>
        <taxon>Eukaryota</taxon>
        <taxon>Fungi</taxon>
        <taxon>Dikarya</taxon>
        <taxon>Basidiomycota</taxon>
        <taxon>Agaricomycotina</taxon>
        <taxon>Agaricomycetes</taxon>
        <taxon>Agaricomycetidae</taxon>
        <taxon>Agaricales</taxon>
        <taxon>Marasmiineae</taxon>
        <taxon>Physalacriaceae</taxon>
        <taxon>Armillaria</taxon>
    </lineage>
</organism>
<dbReference type="Proteomes" id="UP001175228">
    <property type="component" value="Unassembled WGS sequence"/>
</dbReference>
<dbReference type="EMBL" id="JAUEPU010000009">
    <property type="protein sequence ID" value="KAK0499282.1"/>
    <property type="molecule type" value="Genomic_DNA"/>
</dbReference>
<comment type="caution">
    <text evidence="1">The sequence shown here is derived from an EMBL/GenBank/DDBJ whole genome shotgun (WGS) entry which is preliminary data.</text>
</comment>
<sequence>MDLIVSRAILLLRSTNTVSFLFVFLYRRFWVTYPGAEGLFTGQAARKDATVLFEAEHGHHFEGYIFNLGPSGDCEEPSLDELYRLTRLAPFTDVLQDSNSHHDTIKLSGLLGPTYCHFAGERKMQRKMHCVRLIHVPSSSSAQSWLRNAASHIHLCLAISWFTLGGLERNDWIRSIQLVGCPRESFSAIKLTGECFNLVELTHFRSKSLSCLLSSLRADGKTAMSASQLNTPSAITSMTEYKQCTPVLCCDYSLGFYCSCYPRLKSRESISRVIPSVKSLSDTSLYFM</sequence>
<dbReference type="AlphaFoldDB" id="A0AA39QAH2"/>
<evidence type="ECO:0000313" key="1">
    <source>
        <dbReference type="EMBL" id="KAK0499282.1"/>
    </source>
</evidence>
<keyword evidence="2" id="KW-1185">Reference proteome</keyword>
<gene>
    <name evidence="1" type="ORF">EDD18DRAFT_1440925</name>
</gene>
<protein>
    <submittedName>
        <fullName evidence="1">Uncharacterized protein</fullName>
    </submittedName>
</protein>
<proteinExistence type="predicted"/>
<accession>A0AA39QAH2</accession>